<dbReference type="Pfam" id="PF00702">
    <property type="entry name" value="Hydrolase"/>
    <property type="match status" value="1"/>
</dbReference>
<reference evidence="1" key="1">
    <citation type="submission" date="2023-03" db="EMBL/GenBank/DDBJ databases">
        <title>MT1 and MT2 Draft Genomes of Novel Species.</title>
        <authorList>
            <person name="Venkateswaran K."/>
        </authorList>
    </citation>
    <scope>NUCLEOTIDE SEQUENCE</scope>
    <source>
        <strain evidence="1">F6_3S_P_2</strain>
    </source>
</reference>
<dbReference type="InterPro" id="IPR023198">
    <property type="entry name" value="PGP-like_dom2"/>
</dbReference>
<dbReference type="CDD" id="cd04305">
    <property type="entry name" value="HAD_Neu5Ac-Pase_like"/>
    <property type="match status" value="1"/>
</dbReference>
<gene>
    <name evidence="1" type="ORF">P5G49_04495</name>
</gene>
<dbReference type="SUPFAM" id="SSF56784">
    <property type="entry name" value="HAD-like"/>
    <property type="match status" value="1"/>
</dbReference>
<dbReference type="SFLD" id="SFLDG01129">
    <property type="entry name" value="C1.5:_HAD__Beta-PGM__Phosphata"/>
    <property type="match status" value="1"/>
</dbReference>
<comment type="caution">
    <text evidence="1">The sequence shown here is derived from an EMBL/GenBank/DDBJ whole genome shotgun (WGS) entry which is preliminary data.</text>
</comment>
<dbReference type="PRINTS" id="PR00413">
    <property type="entry name" value="HADHALOGNASE"/>
</dbReference>
<sequence length="233" mass="26672">MKYDVFLFDLDDTLMDFVETEKNAFTNVFTTHGFPNALTDFRDTYRAVSTVLWGDLEQGKMALSELKTERFRRLFLEHGLEMDAEAFGQLYLDYLGKEVHLIDGVTRMLHSLEGARLAVLTNGFKDVQLARIAASGLSDTFEAIFTSEEIGFQKPQPGIFEHVFKQLQIKDKSRVLMVGDSLSSDIRGGNNFGIDTCWYNPNRKENNGMAKPTYEIHDWEEFQMIVNQTIASR</sequence>
<dbReference type="SFLD" id="SFLDS00003">
    <property type="entry name" value="Haloacid_Dehalogenase"/>
    <property type="match status" value="1"/>
</dbReference>
<dbReference type="EMBL" id="JAROCC010000002">
    <property type="protein sequence ID" value="MDN4606734.1"/>
    <property type="molecule type" value="Genomic_DNA"/>
</dbReference>
<dbReference type="Gene3D" id="3.40.50.1000">
    <property type="entry name" value="HAD superfamily/HAD-like"/>
    <property type="match status" value="1"/>
</dbReference>
<evidence type="ECO:0000313" key="2">
    <source>
        <dbReference type="Proteomes" id="UP001175097"/>
    </source>
</evidence>
<accession>A0ABT8JRD3</accession>
<organism evidence="1 2">
    <name type="scientific">Sporosarcina highlanderae</name>
    <dbReference type="NCBI Taxonomy" id="3035916"/>
    <lineage>
        <taxon>Bacteria</taxon>
        <taxon>Bacillati</taxon>
        <taxon>Bacillota</taxon>
        <taxon>Bacilli</taxon>
        <taxon>Bacillales</taxon>
        <taxon>Caryophanaceae</taxon>
        <taxon>Sporosarcina</taxon>
    </lineage>
</organism>
<dbReference type="Proteomes" id="UP001175097">
    <property type="component" value="Unassembled WGS sequence"/>
</dbReference>
<dbReference type="NCBIfam" id="TIGR02254">
    <property type="entry name" value="YjjG_YfnB"/>
    <property type="match status" value="1"/>
</dbReference>
<dbReference type="Gene3D" id="1.10.150.240">
    <property type="entry name" value="Putative phosphatase, domain 2"/>
    <property type="match status" value="1"/>
</dbReference>
<dbReference type="NCBIfam" id="TIGR01509">
    <property type="entry name" value="HAD-SF-IA-v3"/>
    <property type="match status" value="1"/>
</dbReference>
<dbReference type="RefSeq" id="WP_301242256.1">
    <property type="nucleotide sequence ID" value="NZ_JAROCC010000002.1"/>
</dbReference>
<evidence type="ECO:0000313" key="1">
    <source>
        <dbReference type="EMBL" id="MDN4606734.1"/>
    </source>
</evidence>
<dbReference type="NCBIfam" id="TIGR01549">
    <property type="entry name" value="HAD-SF-IA-v1"/>
    <property type="match status" value="1"/>
</dbReference>
<protein>
    <submittedName>
        <fullName evidence="1">YjjG family noncanonical pyrimidine nucleotidase</fullName>
    </submittedName>
</protein>
<dbReference type="InterPro" id="IPR052550">
    <property type="entry name" value="Pyrimidine_5'-ntase_YjjG"/>
</dbReference>
<proteinExistence type="predicted"/>
<dbReference type="PANTHER" id="PTHR47478:SF1">
    <property type="entry name" value="PYRIMIDINE 5'-NUCLEOTIDASE YJJG"/>
    <property type="match status" value="1"/>
</dbReference>
<dbReference type="InterPro" id="IPR023214">
    <property type="entry name" value="HAD_sf"/>
</dbReference>
<dbReference type="InterPro" id="IPR006439">
    <property type="entry name" value="HAD-SF_hydro_IA"/>
</dbReference>
<keyword evidence="2" id="KW-1185">Reference proteome</keyword>
<name>A0ABT8JRD3_9BACL</name>
<dbReference type="InterPro" id="IPR036412">
    <property type="entry name" value="HAD-like_sf"/>
</dbReference>
<dbReference type="SFLD" id="SFLDG01135">
    <property type="entry name" value="C1.5.6:_HAD__Beta-PGM__Phospha"/>
    <property type="match status" value="1"/>
</dbReference>
<dbReference type="PANTHER" id="PTHR47478">
    <property type="match status" value="1"/>
</dbReference>
<dbReference type="InterPro" id="IPR011951">
    <property type="entry name" value="HAD-SF_hydro_IA_YjjG/PynA"/>
</dbReference>